<organism evidence="7 8">
    <name type="scientific">Neohortaea acidophila</name>
    <dbReference type="NCBI Taxonomy" id="245834"/>
    <lineage>
        <taxon>Eukaryota</taxon>
        <taxon>Fungi</taxon>
        <taxon>Dikarya</taxon>
        <taxon>Ascomycota</taxon>
        <taxon>Pezizomycotina</taxon>
        <taxon>Dothideomycetes</taxon>
        <taxon>Dothideomycetidae</taxon>
        <taxon>Mycosphaerellales</taxon>
        <taxon>Teratosphaeriaceae</taxon>
        <taxon>Neohortaea</taxon>
    </lineage>
</organism>
<keyword evidence="8" id="KW-1185">Reference proteome</keyword>
<evidence type="ECO:0000313" key="8">
    <source>
        <dbReference type="Proteomes" id="UP000799767"/>
    </source>
</evidence>
<dbReference type="InterPro" id="IPR045076">
    <property type="entry name" value="MutS"/>
</dbReference>
<dbReference type="EMBL" id="MU001632">
    <property type="protein sequence ID" value="KAF2486857.1"/>
    <property type="molecule type" value="Genomic_DNA"/>
</dbReference>
<gene>
    <name evidence="7" type="ORF">BDY17DRAFT_245701</name>
</gene>
<dbReference type="AlphaFoldDB" id="A0A6A6Q618"/>
<evidence type="ECO:0000256" key="4">
    <source>
        <dbReference type="ARBA" id="ARBA00023125"/>
    </source>
</evidence>
<dbReference type="Gene3D" id="3.40.50.300">
    <property type="entry name" value="P-loop containing nucleotide triphosphate hydrolases"/>
    <property type="match status" value="1"/>
</dbReference>
<feature type="compositionally biased region" description="Low complexity" evidence="5">
    <location>
        <begin position="34"/>
        <end position="49"/>
    </location>
</feature>
<dbReference type="InterPro" id="IPR007696">
    <property type="entry name" value="DNA_mismatch_repair_MutS_core"/>
</dbReference>
<evidence type="ECO:0000256" key="3">
    <source>
        <dbReference type="ARBA" id="ARBA00022840"/>
    </source>
</evidence>
<proteinExistence type="inferred from homology"/>
<dbReference type="GO" id="GO:0006298">
    <property type="term" value="P:mismatch repair"/>
    <property type="evidence" value="ECO:0007669"/>
    <property type="project" value="InterPro"/>
</dbReference>
<dbReference type="GO" id="GO:0051026">
    <property type="term" value="P:chiasma assembly"/>
    <property type="evidence" value="ECO:0007669"/>
    <property type="project" value="TreeGrafter"/>
</dbReference>
<evidence type="ECO:0000259" key="6">
    <source>
        <dbReference type="PROSITE" id="PS00486"/>
    </source>
</evidence>
<dbReference type="PANTHER" id="PTHR11361">
    <property type="entry name" value="DNA MISMATCH REPAIR PROTEIN MUTS FAMILY MEMBER"/>
    <property type="match status" value="1"/>
</dbReference>
<dbReference type="SMART" id="SM00533">
    <property type="entry name" value="MUTSd"/>
    <property type="match status" value="1"/>
</dbReference>
<evidence type="ECO:0000256" key="1">
    <source>
        <dbReference type="ARBA" id="ARBA00006271"/>
    </source>
</evidence>
<dbReference type="RefSeq" id="XP_033593426.1">
    <property type="nucleotide sequence ID" value="XM_033730653.1"/>
</dbReference>
<dbReference type="Pfam" id="PF00488">
    <property type="entry name" value="MutS_V"/>
    <property type="match status" value="1"/>
</dbReference>
<dbReference type="OrthoDB" id="29596at2759"/>
<feature type="region of interest" description="Disordered" evidence="5">
    <location>
        <begin position="1"/>
        <end position="90"/>
    </location>
</feature>
<dbReference type="InterPro" id="IPR027417">
    <property type="entry name" value="P-loop_NTPase"/>
</dbReference>
<dbReference type="InterPro" id="IPR000432">
    <property type="entry name" value="DNA_mismatch_repair_MutS_C"/>
</dbReference>
<dbReference type="GO" id="GO:0005634">
    <property type="term" value="C:nucleus"/>
    <property type="evidence" value="ECO:0007669"/>
    <property type="project" value="TreeGrafter"/>
</dbReference>
<sequence>MAPSNRSRKRRPSGSTHNSRSVQHRRSSQPTHIPSRTPSNSTRPSGSRRSSNDSIAGPSRRRSLTSAPPPSRSPSSAPSSHTFPGEDRNAAGFEQAPEDLEFDSEHLHEVVMAVNVTERGTVGCAYYVARTEKLYFMEDVQLGGVDVVDALKLFIDPTVVLVSTKCDDELSSRLDPSNLNPAASDDGRSVDQSRLPYLLEYRPNGDFGYDSARDKLVNLRIGQRDGPNVTFVVPGDIVAFEDDEANADATFIGRHGQLLKLAGWINLESRITVGCAGAVLSYLQRRRTAASLPHDPNPIFGIATVEMFSLSGSMLVTTDTLLSLQITSTETHPNAQNHGPSKSSAGSKEGFSVYGLFHPLAKTSQGRFLLRQYFLRPSLNLVVINERLDTISVLLRPENSTILEEITEKLAKIKNMRIITVNLRKGISAGKGRGASTSVWATIRDFVYFVLRIADHIHELNGAESLPIRSKIAQKIDRRSMAVVGQLINDVVDFDSSKEQRRTIVRQGVDQQLDAAKRTYDGIEDLLSQVTEHIANQVPAVLNANINVIFFPQIGFLIACRVDEDTGSSVFDGPQGDPWHQTFATEQAVYYKNSNMREMDAHFGDIWGQICDREIELTQQLGERVLEYETLLNEVSDLCGELDSLVALARGAAQHKLVRPHVTEENIIKIKGGRHPLQVLTVPAYVANDTYIVGGAGGDVHGDNLNGLSSPREALVSSQPADFRNRIGPSMVLMTGPNYSGKSVYLKQVAIIVYMAHIGSFVPAEKAKIGLTDKILTRISTRESVSRIQSAFMIDLQQISLALQLSTHRSLLVIDEFGKGTESSDGAGLAAGVFEHLLQRGSHCPKVLGATHFHEIFEAGFLLPRPSLSFAHMEVKIDTQASQVDEQITYLYTYRPERSSTSFGTCCAAMNGIDRKVVEKAEELILLAARGEDLVEACAEMPEGELEELEDAEAIARDFLAAEIGSCEPRGLLDDLLTLASTSLSTS</sequence>
<dbReference type="GO" id="GO:0140664">
    <property type="term" value="F:ATP-dependent DNA damage sensor activity"/>
    <property type="evidence" value="ECO:0007669"/>
    <property type="project" value="InterPro"/>
</dbReference>
<feature type="domain" description="DNA mismatch repair proteins mutS family" evidence="6">
    <location>
        <begin position="810"/>
        <end position="826"/>
    </location>
</feature>
<feature type="compositionally biased region" description="Basic residues" evidence="5">
    <location>
        <begin position="1"/>
        <end position="12"/>
    </location>
</feature>
<dbReference type="GeneID" id="54471655"/>
<reference evidence="7" key="1">
    <citation type="journal article" date="2020" name="Stud. Mycol.">
        <title>101 Dothideomycetes genomes: a test case for predicting lifestyles and emergence of pathogens.</title>
        <authorList>
            <person name="Haridas S."/>
            <person name="Albert R."/>
            <person name="Binder M."/>
            <person name="Bloem J."/>
            <person name="Labutti K."/>
            <person name="Salamov A."/>
            <person name="Andreopoulos B."/>
            <person name="Baker S."/>
            <person name="Barry K."/>
            <person name="Bills G."/>
            <person name="Bluhm B."/>
            <person name="Cannon C."/>
            <person name="Castanera R."/>
            <person name="Culley D."/>
            <person name="Daum C."/>
            <person name="Ezra D."/>
            <person name="Gonzalez J."/>
            <person name="Henrissat B."/>
            <person name="Kuo A."/>
            <person name="Liang C."/>
            <person name="Lipzen A."/>
            <person name="Lutzoni F."/>
            <person name="Magnuson J."/>
            <person name="Mondo S."/>
            <person name="Nolan M."/>
            <person name="Ohm R."/>
            <person name="Pangilinan J."/>
            <person name="Park H.-J."/>
            <person name="Ramirez L."/>
            <person name="Alfaro M."/>
            <person name="Sun H."/>
            <person name="Tritt A."/>
            <person name="Yoshinaga Y."/>
            <person name="Zwiers L.-H."/>
            <person name="Turgeon B."/>
            <person name="Goodwin S."/>
            <person name="Spatafora J."/>
            <person name="Crous P."/>
            <person name="Grigoriev I."/>
        </authorList>
    </citation>
    <scope>NUCLEOTIDE SEQUENCE</scope>
    <source>
        <strain evidence="7">CBS 113389</strain>
    </source>
</reference>
<dbReference type="GO" id="GO:0030983">
    <property type="term" value="F:mismatched DNA binding"/>
    <property type="evidence" value="ECO:0007669"/>
    <property type="project" value="InterPro"/>
</dbReference>
<keyword evidence="3" id="KW-0067">ATP-binding</keyword>
<name>A0A6A6Q618_9PEZI</name>
<keyword evidence="2" id="KW-0547">Nucleotide-binding</keyword>
<dbReference type="Gene3D" id="1.10.1420.10">
    <property type="match status" value="1"/>
</dbReference>
<dbReference type="SUPFAM" id="SSF52540">
    <property type="entry name" value="P-loop containing nucleoside triphosphate hydrolases"/>
    <property type="match status" value="1"/>
</dbReference>
<dbReference type="SUPFAM" id="SSF48334">
    <property type="entry name" value="DNA repair protein MutS, domain III"/>
    <property type="match status" value="1"/>
</dbReference>
<evidence type="ECO:0000313" key="7">
    <source>
        <dbReference type="EMBL" id="KAF2486857.1"/>
    </source>
</evidence>
<dbReference type="SMART" id="SM00534">
    <property type="entry name" value="MUTSac"/>
    <property type="match status" value="1"/>
</dbReference>
<dbReference type="PROSITE" id="PS00486">
    <property type="entry name" value="DNA_MISMATCH_REPAIR_2"/>
    <property type="match status" value="1"/>
</dbReference>
<accession>A0A6A6Q618</accession>
<feature type="region of interest" description="Disordered" evidence="5">
    <location>
        <begin position="170"/>
        <end position="189"/>
    </location>
</feature>
<dbReference type="Proteomes" id="UP000799767">
    <property type="component" value="Unassembled WGS sequence"/>
</dbReference>
<dbReference type="GO" id="GO:0005524">
    <property type="term" value="F:ATP binding"/>
    <property type="evidence" value="ECO:0007669"/>
    <property type="project" value="UniProtKB-KW"/>
</dbReference>
<dbReference type="InterPro" id="IPR036187">
    <property type="entry name" value="DNA_mismatch_repair_MutS_sf"/>
</dbReference>
<keyword evidence="4" id="KW-0238">DNA-binding</keyword>
<comment type="similarity">
    <text evidence="1">Belongs to the DNA mismatch repair MutS family.</text>
</comment>
<dbReference type="PANTHER" id="PTHR11361:SF20">
    <property type="entry name" value="MUTS PROTEIN HOMOLOG 5"/>
    <property type="match status" value="1"/>
</dbReference>
<dbReference type="CDD" id="cd03281">
    <property type="entry name" value="ABC_MSH5_euk"/>
    <property type="match status" value="1"/>
</dbReference>
<protein>
    <submittedName>
        <fullName evidence="7">Muts domain V-domain-containing protein</fullName>
    </submittedName>
</protein>
<evidence type="ECO:0000256" key="5">
    <source>
        <dbReference type="SAM" id="MobiDB-lite"/>
    </source>
</evidence>
<dbReference type="Pfam" id="PF05192">
    <property type="entry name" value="MutS_III"/>
    <property type="match status" value="1"/>
</dbReference>
<evidence type="ECO:0000256" key="2">
    <source>
        <dbReference type="ARBA" id="ARBA00022741"/>
    </source>
</evidence>